<dbReference type="RefSeq" id="WP_379956533.1">
    <property type="nucleotide sequence ID" value="NZ_JAUYVI010000004.1"/>
</dbReference>
<organism evidence="2 3">
    <name type="scientific">Dongia sedimenti</name>
    <dbReference type="NCBI Taxonomy" id="3064282"/>
    <lineage>
        <taxon>Bacteria</taxon>
        <taxon>Pseudomonadati</taxon>
        <taxon>Pseudomonadota</taxon>
        <taxon>Alphaproteobacteria</taxon>
        <taxon>Rhodospirillales</taxon>
        <taxon>Dongiaceae</taxon>
        <taxon>Dongia</taxon>
    </lineage>
</organism>
<proteinExistence type="predicted"/>
<dbReference type="Proteomes" id="UP001230156">
    <property type="component" value="Unassembled WGS sequence"/>
</dbReference>
<comment type="caution">
    <text evidence="2">The sequence shown here is derived from an EMBL/GenBank/DDBJ whole genome shotgun (WGS) entry which is preliminary data.</text>
</comment>
<evidence type="ECO:0000256" key="1">
    <source>
        <dbReference type="SAM" id="SignalP"/>
    </source>
</evidence>
<accession>A0ABU0YMT0</accession>
<keyword evidence="3" id="KW-1185">Reference proteome</keyword>
<keyword evidence="1" id="KW-0732">Signal</keyword>
<evidence type="ECO:0000313" key="3">
    <source>
        <dbReference type="Proteomes" id="UP001230156"/>
    </source>
</evidence>
<evidence type="ECO:0000313" key="2">
    <source>
        <dbReference type="EMBL" id="MDQ7249020.1"/>
    </source>
</evidence>
<sequence>MMRLAMTVFAILLVAAGTAYAAKGTRFWNLTHAEIDSLQLAPAGSTEFGENLCLQDDDKSVESDERLQVTGVKSGTYDAKIHDVKGRSCSARNIQVEEGKVFSISEKELVDCKE</sequence>
<dbReference type="EMBL" id="JAUYVI010000004">
    <property type="protein sequence ID" value="MDQ7249020.1"/>
    <property type="molecule type" value="Genomic_DNA"/>
</dbReference>
<reference evidence="3" key="1">
    <citation type="submission" date="2023-08" db="EMBL/GenBank/DDBJ databases">
        <title>Rhodospirillaceae gen. nov., a novel taxon isolated from the Yangtze River Yuezi River estuary sludge.</title>
        <authorList>
            <person name="Ruan L."/>
        </authorList>
    </citation>
    <scope>NUCLEOTIDE SEQUENCE [LARGE SCALE GENOMIC DNA]</scope>
    <source>
        <strain evidence="3">R-7</strain>
    </source>
</reference>
<name>A0ABU0YMT0_9PROT</name>
<feature type="signal peptide" evidence="1">
    <location>
        <begin position="1"/>
        <end position="21"/>
    </location>
</feature>
<gene>
    <name evidence="2" type="ORF">Q8A70_15140</name>
</gene>
<feature type="chain" id="PRO_5046824638" evidence="1">
    <location>
        <begin position="22"/>
        <end position="114"/>
    </location>
</feature>
<protein>
    <submittedName>
        <fullName evidence="2">Uncharacterized protein</fullName>
    </submittedName>
</protein>